<sequence>MRSSATAGLTPQQLLDRRRAQNKLAQRRFREKARMSRSSASSSAVSYLSATSALPSFPPHLDLAATAPPRVGQVRIRSASSDSASSSFPLSLSSQVSSPTSSCTELNTPTMPTFNHLAMPSSSLPSLNGGSLDVQPVLVAHEPKPDIASTECSFYMPPPPTYFDPSNFASFDPVHPQPVPIVPSAAPLTYSSLASSSPTLHRNIGLKMLGMHSDAFLMSQPLPSLSLLSNAMLFSPHGTPQHVPHESSCIPVSSFENLLRIPSRPSSGFASGTEEPSLSPPSSSSSTFSSTSQPYEPVTSTAVASQSAELCLERAISMYNAGGSSATSTRSVAIASQSFARVIELLGGHFGLDRNGQSLPSLLARLQLDGKLSENAETNKGLVFDACIDWDKMALNMFPVPEQLLYPHRAFIDACLPWPAVRSRLLKQSLISPVCEQEFALDLLLSILSSDESLSTFHVYGDDVFDPEAWKVSEGMLTKWWGLFDDSIVRRTNWWRRQRGLPDLVIPTPLDSSNDSVRQGLGTGSLDQVHRLAATLYA</sequence>
<dbReference type="PANTHER" id="PTHR38116">
    <property type="entry name" value="CHROMOSOME 7, WHOLE GENOME SHOTGUN SEQUENCE"/>
    <property type="match status" value="1"/>
</dbReference>
<feature type="domain" description="BZIP" evidence="2">
    <location>
        <begin position="17"/>
        <end position="32"/>
    </location>
</feature>
<dbReference type="PANTHER" id="PTHR38116:SF9">
    <property type="entry name" value="BZIP DOMAIN-CONTAINING PROTEIN"/>
    <property type="match status" value="1"/>
</dbReference>
<evidence type="ECO:0000259" key="2">
    <source>
        <dbReference type="PROSITE" id="PS00036"/>
    </source>
</evidence>
<evidence type="ECO:0000256" key="1">
    <source>
        <dbReference type="SAM" id="MobiDB-lite"/>
    </source>
</evidence>
<protein>
    <recommendedName>
        <fullName evidence="2">BZIP domain-containing protein</fullName>
    </recommendedName>
</protein>
<keyword evidence="4" id="KW-1185">Reference proteome</keyword>
<feature type="compositionally biased region" description="Low complexity" evidence="1">
    <location>
        <begin position="271"/>
        <end position="292"/>
    </location>
</feature>
<comment type="caution">
    <text evidence="3">The sequence shown here is derived from an EMBL/GenBank/DDBJ whole genome shotgun (WGS) entry which is preliminary data.</text>
</comment>
<dbReference type="GO" id="GO:0003700">
    <property type="term" value="F:DNA-binding transcription factor activity"/>
    <property type="evidence" value="ECO:0007669"/>
    <property type="project" value="InterPro"/>
</dbReference>
<dbReference type="InterPro" id="IPR021833">
    <property type="entry name" value="DUF3425"/>
</dbReference>
<proteinExistence type="predicted"/>
<name>I2FNT5_USTHO</name>
<dbReference type="OrthoDB" id="2245989at2759"/>
<dbReference type="AlphaFoldDB" id="I2FNT5"/>
<feature type="compositionally biased region" description="Polar residues" evidence="1">
    <location>
        <begin position="1"/>
        <end position="13"/>
    </location>
</feature>
<dbReference type="EMBL" id="CAGI01000135">
    <property type="protein sequence ID" value="CCF48578.1"/>
    <property type="molecule type" value="Genomic_DNA"/>
</dbReference>
<evidence type="ECO:0000313" key="3">
    <source>
        <dbReference type="EMBL" id="CCF48578.1"/>
    </source>
</evidence>
<dbReference type="CDD" id="cd14688">
    <property type="entry name" value="bZIP_YAP"/>
    <property type="match status" value="1"/>
</dbReference>
<organism evidence="3 4">
    <name type="scientific">Ustilago hordei</name>
    <name type="common">Barley covered smut fungus</name>
    <dbReference type="NCBI Taxonomy" id="120017"/>
    <lineage>
        <taxon>Eukaryota</taxon>
        <taxon>Fungi</taxon>
        <taxon>Dikarya</taxon>
        <taxon>Basidiomycota</taxon>
        <taxon>Ustilaginomycotina</taxon>
        <taxon>Ustilaginomycetes</taxon>
        <taxon>Ustilaginales</taxon>
        <taxon>Ustilaginaceae</taxon>
        <taxon>Ustilago</taxon>
    </lineage>
</organism>
<feature type="region of interest" description="Disordered" evidence="1">
    <location>
        <begin position="75"/>
        <end position="106"/>
    </location>
</feature>
<feature type="region of interest" description="Disordered" evidence="1">
    <location>
        <begin position="265"/>
        <end position="295"/>
    </location>
</feature>
<dbReference type="OMA" id="RTNWWRR"/>
<dbReference type="Pfam" id="PF11905">
    <property type="entry name" value="DUF3425"/>
    <property type="match status" value="1"/>
</dbReference>
<dbReference type="InterPro" id="IPR004827">
    <property type="entry name" value="bZIP"/>
</dbReference>
<accession>I2FNT5</accession>
<feature type="compositionally biased region" description="Low complexity" evidence="1">
    <location>
        <begin position="78"/>
        <end position="102"/>
    </location>
</feature>
<dbReference type="eggNOG" id="ENOG502S26C">
    <property type="taxonomic scope" value="Eukaryota"/>
</dbReference>
<gene>
    <name evidence="3" type="ORF">UHOR_03367</name>
</gene>
<feature type="region of interest" description="Disordered" evidence="1">
    <location>
        <begin position="1"/>
        <end position="42"/>
    </location>
</feature>
<dbReference type="HOGENOM" id="CLU_523892_0_0_1"/>
<evidence type="ECO:0000313" key="4">
    <source>
        <dbReference type="Proteomes" id="UP000006174"/>
    </source>
</evidence>
<dbReference type="STRING" id="1128400.I2FNT5"/>
<dbReference type="Proteomes" id="UP000006174">
    <property type="component" value="Unassembled WGS sequence"/>
</dbReference>
<reference evidence="3 4" key="1">
    <citation type="journal article" date="2012" name="Plant Cell">
        <title>Genome comparison of barley and maize smut fungi reveals targeted loss of RNA silencing components and species-specific presence of transposable elements.</title>
        <authorList>
            <person name="Laurie J.D."/>
            <person name="Ali S."/>
            <person name="Linning R."/>
            <person name="Mannhaupt G."/>
            <person name="Wong P."/>
            <person name="Gueldener U."/>
            <person name="Muensterkoetter M."/>
            <person name="Moore R."/>
            <person name="Kahmann R."/>
            <person name="Bakkeren G."/>
            <person name="Schirawski J."/>
        </authorList>
    </citation>
    <scope>NUCLEOTIDE SEQUENCE [LARGE SCALE GENOMIC DNA]</scope>
    <source>
        <strain evidence="4">Uh4875-4</strain>
    </source>
</reference>
<dbReference type="PROSITE" id="PS00036">
    <property type="entry name" value="BZIP_BASIC"/>
    <property type="match status" value="1"/>
</dbReference>